<feature type="domain" description="Methyltransferase FkbM" evidence="1">
    <location>
        <begin position="69"/>
        <end position="208"/>
    </location>
</feature>
<evidence type="ECO:0000313" key="2">
    <source>
        <dbReference type="EMBL" id="CAB4221339.1"/>
    </source>
</evidence>
<dbReference type="InterPro" id="IPR006342">
    <property type="entry name" value="FkbM_mtfrase"/>
</dbReference>
<dbReference type="InterPro" id="IPR029063">
    <property type="entry name" value="SAM-dependent_MTases_sf"/>
</dbReference>
<name>A0A6J5T1G3_9CAUD</name>
<organism evidence="2">
    <name type="scientific">uncultured Caudovirales phage</name>
    <dbReference type="NCBI Taxonomy" id="2100421"/>
    <lineage>
        <taxon>Viruses</taxon>
        <taxon>Duplodnaviria</taxon>
        <taxon>Heunggongvirae</taxon>
        <taxon>Uroviricota</taxon>
        <taxon>Caudoviricetes</taxon>
        <taxon>Peduoviridae</taxon>
        <taxon>Maltschvirus</taxon>
        <taxon>Maltschvirus maltsch</taxon>
    </lineage>
</organism>
<dbReference type="PANTHER" id="PTHR34009">
    <property type="entry name" value="PROTEIN STAR"/>
    <property type="match status" value="1"/>
</dbReference>
<dbReference type="InterPro" id="IPR053202">
    <property type="entry name" value="EGF_Rcpt_Signaling_Reg"/>
</dbReference>
<proteinExistence type="predicted"/>
<dbReference type="PANTHER" id="PTHR34009:SF2">
    <property type="entry name" value="PROTEIN STAR"/>
    <property type="match status" value="1"/>
</dbReference>
<keyword evidence="2" id="KW-0489">Methyltransferase</keyword>
<dbReference type="Gene3D" id="3.40.50.150">
    <property type="entry name" value="Vaccinia Virus protein VP39"/>
    <property type="match status" value="1"/>
</dbReference>
<dbReference type="SUPFAM" id="SSF53335">
    <property type="entry name" value="S-adenosyl-L-methionine-dependent methyltransferases"/>
    <property type="match status" value="1"/>
</dbReference>
<dbReference type="Pfam" id="PF05050">
    <property type="entry name" value="Methyltransf_21"/>
    <property type="match status" value="1"/>
</dbReference>
<dbReference type="EMBL" id="LR797503">
    <property type="protein sequence ID" value="CAB4221339.1"/>
    <property type="molecule type" value="Genomic_DNA"/>
</dbReference>
<sequence length="227" mass="26423">MTTQLHLTAQQIRDLDIKEVFSGQAMSQHRQDVFVLSELGFKQNGYFVEFGATNGKDISNSWVLERVFGWTGILAEPGKNWHEDLFKNRKCHIETKCVWKETGPILTFNETLVPDLSCINEFSAHDMWAHSRENGKLYEVETISLNDMLAKYNAPNEIDYLSIDTEGSEFDILNTFDFDRYKIKVITCEHNFTPMRNTIFQLLTSKGYIRKYTEISNVDDWYVLPPQ</sequence>
<dbReference type="GO" id="GO:0008168">
    <property type="term" value="F:methyltransferase activity"/>
    <property type="evidence" value="ECO:0007669"/>
    <property type="project" value="UniProtKB-KW"/>
</dbReference>
<gene>
    <name evidence="2" type="ORF">UFOVP1636_256</name>
</gene>
<keyword evidence="2" id="KW-0808">Transferase</keyword>
<protein>
    <submittedName>
        <fullName evidence="2">FkbM_fam, methyltransferase, FkbM family</fullName>
    </submittedName>
</protein>
<dbReference type="GO" id="GO:0032259">
    <property type="term" value="P:methylation"/>
    <property type="evidence" value="ECO:0007669"/>
    <property type="project" value="UniProtKB-KW"/>
</dbReference>
<evidence type="ECO:0000259" key="1">
    <source>
        <dbReference type="Pfam" id="PF05050"/>
    </source>
</evidence>
<dbReference type="GO" id="GO:0005886">
    <property type="term" value="C:plasma membrane"/>
    <property type="evidence" value="ECO:0007669"/>
    <property type="project" value="TreeGrafter"/>
</dbReference>
<accession>A0A6J5T1G3</accession>
<reference evidence="2" key="1">
    <citation type="submission" date="2020-05" db="EMBL/GenBank/DDBJ databases">
        <authorList>
            <person name="Chiriac C."/>
            <person name="Salcher M."/>
            <person name="Ghai R."/>
            <person name="Kavagutti S V."/>
        </authorList>
    </citation>
    <scope>NUCLEOTIDE SEQUENCE</scope>
</reference>